<comment type="caution">
    <text evidence="1">The sequence shown here is derived from an EMBL/GenBank/DDBJ whole genome shotgun (WGS) entry which is preliminary data.</text>
</comment>
<organism evidence="1 2">
    <name type="scientific">Gluconobacter potus</name>
    <dbReference type="NCBI Taxonomy" id="2724927"/>
    <lineage>
        <taxon>Bacteria</taxon>
        <taxon>Pseudomonadati</taxon>
        <taxon>Pseudomonadota</taxon>
        <taxon>Alphaproteobacteria</taxon>
        <taxon>Acetobacterales</taxon>
        <taxon>Acetobacteraceae</taxon>
        <taxon>Gluconobacter</taxon>
    </lineage>
</organism>
<dbReference type="Proteomes" id="UP000075573">
    <property type="component" value="Unassembled WGS sequence"/>
</dbReference>
<protein>
    <submittedName>
        <fullName evidence="1">Uncharacterized protein</fullName>
    </submittedName>
</protein>
<dbReference type="RefSeq" id="WP_062497373.1">
    <property type="nucleotide sequence ID" value="NZ_LHZB01000118.1"/>
</dbReference>
<evidence type="ECO:0000313" key="1">
    <source>
        <dbReference type="EMBL" id="KXV00087.1"/>
    </source>
</evidence>
<reference evidence="1 2" key="1">
    <citation type="submission" date="2015-06" db="EMBL/GenBank/DDBJ databases">
        <title>Improved classification and identification of acetic acid bacteria using matrix-assisted laser desorption/ionization time-of-flight mass spectrometry; Gluconobacter nephelii and Gluconobacter uchimurae are later heterotypic synonyms of Gluconobacter japonicus and Gluconobacter oxydans, respectively.</title>
        <authorList>
            <person name="Li L."/>
            <person name="Cleenwerck I."/>
            <person name="De Vuyst L."/>
            <person name="Vandamme P."/>
        </authorList>
    </citation>
    <scope>NUCLEOTIDE SEQUENCE [LARGE SCALE GENOMIC DNA]</scope>
    <source>
        <strain evidence="1 2">LMG 1764</strain>
    </source>
</reference>
<proteinExistence type="predicted"/>
<accession>A0A149QSJ7</accession>
<sequence length="110" mass="12350">MDVRELQEFRDVLAVGLREIGMDDSVIRNDIGILNVMGTGIYYRPKGRKVEVIRRFHVTDILTDESAIEEEKLGEASSGNPIELVRILCVNAIKFRLDCAFAEHASKMAA</sequence>
<dbReference type="EMBL" id="LHZB01000118">
    <property type="protein sequence ID" value="KXV00087.1"/>
    <property type="molecule type" value="Genomic_DNA"/>
</dbReference>
<dbReference type="PATRIC" id="fig|442.7.peg.3373"/>
<gene>
    <name evidence="1" type="ORF">AD929_12755</name>
</gene>
<evidence type="ECO:0000313" key="2">
    <source>
        <dbReference type="Proteomes" id="UP000075573"/>
    </source>
</evidence>
<dbReference type="AlphaFoldDB" id="A0A149QSJ7"/>
<name>A0A149QSJ7_9PROT</name>